<gene>
    <name evidence="2" type="ORF">F2Q69_00009690</name>
</gene>
<sequence length="61" mass="6840">MGCSDREGRPPPQQLNIRQHSHEIRSVVSGGGAYHSGGCEEDERERGKTKVDQKHNNEEIL</sequence>
<name>A0A8S9PC61_BRACR</name>
<evidence type="ECO:0000313" key="3">
    <source>
        <dbReference type="Proteomes" id="UP000712600"/>
    </source>
</evidence>
<dbReference type="EMBL" id="QGKX02001521">
    <property type="protein sequence ID" value="KAF3513706.1"/>
    <property type="molecule type" value="Genomic_DNA"/>
</dbReference>
<evidence type="ECO:0000256" key="1">
    <source>
        <dbReference type="SAM" id="MobiDB-lite"/>
    </source>
</evidence>
<feature type="compositionally biased region" description="Basic and acidic residues" evidence="1">
    <location>
        <begin position="44"/>
        <end position="61"/>
    </location>
</feature>
<comment type="caution">
    <text evidence="2">The sequence shown here is derived from an EMBL/GenBank/DDBJ whole genome shotgun (WGS) entry which is preliminary data.</text>
</comment>
<reference evidence="2" key="1">
    <citation type="submission" date="2019-12" db="EMBL/GenBank/DDBJ databases">
        <title>Genome sequencing and annotation of Brassica cretica.</title>
        <authorList>
            <person name="Studholme D.J."/>
            <person name="Sarris P."/>
        </authorList>
    </citation>
    <scope>NUCLEOTIDE SEQUENCE</scope>
    <source>
        <strain evidence="2">PFS-109/04</strain>
        <tissue evidence="2">Leaf</tissue>
    </source>
</reference>
<feature type="region of interest" description="Disordered" evidence="1">
    <location>
        <begin position="28"/>
        <end position="61"/>
    </location>
</feature>
<accession>A0A8S9PC61</accession>
<dbReference type="AlphaFoldDB" id="A0A8S9PC61"/>
<protein>
    <submittedName>
        <fullName evidence="2">Uncharacterized protein</fullName>
    </submittedName>
</protein>
<organism evidence="2 3">
    <name type="scientific">Brassica cretica</name>
    <name type="common">Mustard</name>
    <dbReference type="NCBI Taxonomy" id="69181"/>
    <lineage>
        <taxon>Eukaryota</taxon>
        <taxon>Viridiplantae</taxon>
        <taxon>Streptophyta</taxon>
        <taxon>Embryophyta</taxon>
        <taxon>Tracheophyta</taxon>
        <taxon>Spermatophyta</taxon>
        <taxon>Magnoliopsida</taxon>
        <taxon>eudicotyledons</taxon>
        <taxon>Gunneridae</taxon>
        <taxon>Pentapetalae</taxon>
        <taxon>rosids</taxon>
        <taxon>malvids</taxon>
        <taxon>Brassicales</taxon>
        <taxon>Brassicaceae</taxon>
        <taxon>Brassiceae</taxon>
        <taxon>Brassica</taxon>
    </lineage>
</organism>
<evidence type="ECO:0000313" key="2">
    <source>
        <dbReference type="EMBL" id="KAF3513706.1"/>
    </source>
</evidence>
<dbReference type="Proteomes" id="UP000712600">
    <property type="component" value="Unassembled WGS sequence"/>
</dbReference>
<proteinExistence type="predicted"/>